<dbReference type="SUPFAM" id="SSF74731">
    <property type="entry name" value="Ribosomal protein L20"/>
    <property type="match status" value="1"/>
</dbReference>
<dbReference type="FunFam" id="1.10.1900.20:FF:000001">
    <property type="entry name" value="50S ribosomal protein L20"/>
    <property type="match status" value="1"/>
</dbReference>
<evidence type="ECO:0000256" key="1">
    <source>
        <dbReference type="ARBA" id="ARBA00007698"/>
    </source>
</evidence>
<dbReference type="CDD" id="cd07026">
    <property type="entry name" value="Ribosomal_L20"/>
    <property type="match status" value="1"/>
</dbReference>
<sequence length="114" mass="13295">MPRVKRGTQHVKRRKSLLKKVKGMMWKRKSSIKLARPAFLKAGVNAYRDRRNKKRSFRGLWQVRINAAVRPFDLSYSKFMDMVKKGNVALDRKILSTLAKDHPSVFANVVNKLK</sequence>
<reference evidence="7 8" key="1">
    <citation type="journal article" date="2016" name="Nat. Commun.">
        <title>Thousands of microbial genomes shed light on interconnected biogeochemical processes in an aquifer system.</title>
        <authorList>
            <person name="Anantharaman K."/>
            <person name="Brown C.T."/>
            <person name="Hug L.A."/>
            <person name="Sharon I."/>
            <person name="Castelle C.J."/>
            <person name="Probst A.J."/>
            <person name="Thomas B.C."/>
            <person name="Singh A."/>
            <person name="Wilkins M.J."/>
            <person name="Karaoz U."/>
            <person name="Brodie E.L."/>
            <person name="Williams K.H."/>
            <person name="Hubbard S.S."/>
            <person name="Banfield J.F."/>
        </authorList>
    </citation>
    <scope>NUCLEOTIDE SEQUENCE [LARGE SCALE GENOMIC DNA]</scope>
</reference>
<dbReference type="NCBIfam" id="TIGR01032">
    <property type="entry name" value="rplT_bact"/>
    <property type="match status" value="1"/>
</dbReference>
<dbReference type="PRINTS" id="PR00062">
    <property type="entry name" value="RIBOSOMALL20"/>
</dbReference>
<evidence type="ECO:0000313" key="8">
    <source>
        <dbReference type="Proteomes" id="UP000176593"/>
    </source>
</evidence>
<evidence type="ECO:0000256" key="5">
    <source>
        <dbReference type="HAMAP-Rule" id="MF_00382"/>
    </source>
</evidence>
<dbReference type="Gene3D" id="1.10.1900.20">
    <property type="entry name" value="Ribosomal protein L20"/>
    <property type="match status" value="1"/>
</dbReference>
<dbReference type="GO" id="GO:1990904">
    <property type="term" value="C:ribonucleoprotein complex"/>
    <property type="evidence" value="ECO:0007669"/>
    <property type="project" value="UniProtKB-KW"/>
</dbReference>
<gene>
    <name evidence="5" type="primary">rplT</name>
    <name evidence="7" type="ORF">A3I41_04710</name>
</gene>
<evidence type="ECO:0000256" key="6">
    <source>
        <dbReference type="RuleBase" id="RU000560"/>
    </source>
</evidence>
<name>A0A1F7V7U1_9BACT</name>
<dbReference type="GO" id="GO:0006412">
    <property type="term" value="P:translation"/>
    <property type="evidence" value="ECO:0007669"/>
    <property type="project" value="InterPro"/>
</dbReference>
<dbReference type="Gene3D" id="6.10.160.10">
    <property type="match status" value="1"/>
</dbReference>
<dbReference type="HAMAP" id="MF_00382">
    <property type="entry name" value="Ribosomal_bL20"/>
    <property type="match status" value="1"/>
</dbReference>
<dbReference type="GO" id="GO:0003735">
    <property type="term" value="F:structural constituent of ribosome"/>
    <property type="evidence" value="ECO:0007669"/>
    <property type="project" value="InterPro"/>
</dbReference>
<evidence type="ECO:0000313" key="7">
    <source>
        <dbReference type="EMBL" id="OGL86560.1"/>
    </source>
</evidence>
<dbReference type="InterPro" id="IPR005813">
    <property type="entry name" value="Ribosomal_bL20"/>
</dbReference>
<comment type="caution">
    <text evidence="7">The sequence shown here is derived from an EMBL/GenBank/DDBJ whole genome shotgun (WGS) entry which is preliminary data.</text>
</comment>
<dbReference type="PANTHER" id="PTHR10986">
    <property type="entry name" value="39S RIBOSOMAL PROTEIN L20"/>
    <property type="match status" value="1"/>
</dbReference>
<dbReference type="GO" id="GO:0000027">
    <property type="term" value="P:ribosomal large subunit assembly"/>
    <property type="evidence" value="ECO:0007669"/>
    <property type="project" value="UniProtKB-UniRule"/>
</dbReference>
<accession>A0A1F7V7U1</accession>
<keyword evidence="5 6" id="KW-0699">rRNA-binding</keyword>
<keyword evidence="5 6" id="KW-0694">RNA-binding</keyword>
<organism evidence="7 8">
    <name type="scientific">Candidatus Uhrbacteria bacterium RIFCSPLOWO2_02_FULL_48_18</name>
    <dbReference type="NCBI Taxonomy" id="1802408"/>
    <lineage>
        <taxon>Bacteria</taxon>
        <taxon>Candidatus Uhriibacteriota</taxon>
    </lineage>
</organism>
<protein>
    <recommendedName>
        <fullName evidence="4 5">Large ribosomal subunit protein bL20</fullName>
    </recommendedName>
</protein>
<evidence type="ECO:0000256" key="2">
    <source>
        <dbReference type="ARBA" id="ARBA00022980"/>
    </source>
</evidence>
<dbReference type="Pfam" id="PF00453">
    <property type="entry name" value="Ribosomal_L20"/>
    <property type="match status" value="1"/>
</dbReference>
<dbReference type="AlphaFoldDB" id="A0A1F7V7U1"/>
<proteinExistence type="inferred from homology"/>
<comment type="function">
    <text evidence="5 6">Binds directly to 23S ribosomal RNA and is necessary for the in vitro assembly process of the 50S ribosomal subunit. It is not involved in the protein synthesizing functions of that subunit.</text>
</comment>
<dbReference type="Proteomes" id="UP000176593">
    <property type="component" value="Unassembled WGS sequence"/>
</dbReference>
<keyword evidence="3 5" id="KW-0687">Ribonucleoprotein</keyword>
<dbReference type="EMBL" id="MGEQ01000008">
    <property type="protein sequence ID" value="OGL86560.1"/>
    <property type="molecule type" value="Genomic_DNA"/>
</dbReference>
<comment type="similarity">
    <text evidence="1 5 6">Belongs to the bacterial ribosomal protein bL20 family.</text>
</comment>
<dbReference type="GO" id="GO:0019843">
    <property type="term" value="F:rRNA binding"/>
    <property type="evidence" value="ECO:0007669"/>
    <property type="project" value="UniProtKB-UniRule"/>
</dbReference>
<dbReference type="InterPro" id="IPR035566">
    <property type="entry name" value="Ribosomal_protein_bL20_C"/>
</dbReference>
<dbReference type="GO" id="GO:0005840">
    <property type="term" value="C:ribosome"/>
    <property type="evidence" value="ECO:0007669"/>
    <property type="project" value="UniProtKB-KW"/>
</dbReference>
<evidence type="ECO:0000256" key="3">
    <source>
        <dbReference type="ARBA" id="ARBA00023274"/>
    </source>
</evidence>
<evidence type="ECO:0000256" key="4">
    <source>
        <dbReference type="ARBA" id="ARBA00035172"/>
    </source>
</evidence>
<keyword evidence="2 5" id="KW-0689">Ribosomal protein</keyword>